<evidence type="ECO:0000313" key="1">
    <source>
        <dbReference type="EMBL" id="GCA64989.1"/>
    </source>
</evidence>
<reference evidence="1 2" key="1">
    <citation type="journal article" date="2018" name="PLoS ONE">
        <title>The draft genome of Kipferlia bialata reveals reductive genome evolution in fornicate parasites.</title>
        <authorList>
            <person name="Tanifuji G."/>
            <person name="Takabayashi S."/>
            <person name="Kume K."/>
            <person name="Takagi M."/>
            <person name="Nakayama T."/>
            <person name="Kamikawa R."/>
            <person name="Inagaki Y."/>
            <person name="Hashimoto T."/>
        </authorList>
    </citation>
    <scope>NUCLEOTIDE SEQUENCE [LARGE SCALE GENOMIC DNA]</scope>
    <source>
        <strain evidence="1">NY0173</strain>
    </source>
</reference>
<dbReference type="Proteomes" id="UP000265618">
    <property type="component" value="Unassembled WGS sequence"/>
</dbReference>
<dbReference type="EMBL" id="BDIP01009321">
    <property type="protein sequence ID" value="GCA64989.1"/>
    <property type="molecule type" value="Genomic_DNA"/>
</dbReference>
<organism evidence="1 2">
    <name type="scientific">Kipferlia bialata</name>
    <dbReference type="NCBI Taxonomy" id="797122"/>
    <lineage>
        <taxon>Eukaryota</taxon>
        <taxon>Metamonada</taxon>
        <taxon>Carpediemonas-like organisms</taxon>
        <taxon>Kipferlia</taxon>
    </lineage>
</organism>
<accession>A0A391P4U3</accession>
<dbReference type="AlphaFoldDB" id="A0A391P4U3"/>
<proteinExistence type="predicted"/>
<protein>
    <submittedName>
        <fullName evidence="1">Uncharacterized protein</fullName>
    </submittedName>
</protein>
<gene>
    <name evidence="1" type="ORF">KIPB_015941</name>
</gene>
<name>A0A391P4U3_9EUKA</name>
<sequence length="83" mass="9068">MNSDCSIAHCKPYSHGGDKEGLCGSLHSAIECCPEMEVHFRAHFENGGGSVRCEELRATGTWSCRDCVREGTTLVAMHLRGEL</sequence>
<comment type="caution">
    <text evidence="1">The sequence shown here is derived from an EMBL/GenBank/DDBJ whole genome shotgun (WGS) entry which is preliminary data.</text>
</comment>
<evidence type="ECO:0000313" key="2">
    <source>
        <dbReference type="Proteomes" id="UP000265618"/>
    </source>
</evidence>
<keyword evidence="2" id="KW-1185">Reference proteome</keyword>